<dbReference type="PROSITE" id="PS50110">
    <property type="entry name" value="RESPONSE_REGULATORY"/>
    <property type="match status" value="1"/>
</dbReference>
<organism evidence="3 4">
    <name type="scientific">Sporomusa acidovorans (strain ATCC 49682 / DSM 3132 / Mol)</name>
    <dbReference type="NCBI Taxonomy" id="1123286"/>
    <lineage>
        <taxon>Bacteria</taxon>
        <taxon>Bacillati</taxon>
        <taxon>Bacillota</taxon>
        <taxon>Negativicutes</taxon>
        <taxon>Selenomonadales</taxon>
        <taxon>Sporomusaceae</taxon>
        <taxon>Sporomusa</taxon>
    </lineage>
</organism>
<dbReference type="EMBL" id="CP155571">
    <property type="protein sequence ID" value="XFO74277.1"/>
    <property type="molecule type" value="Genomic_DNA"/>
</dbReference>
<proteinExistence type="predicted"/>
<feature type="domain" description="Response regulatory" evidence="2">
    <location>
        <begin position="3"/>
        <end position="120"/>
    </location>
</feature>
<dbReference type="InterPro" id="IPR001789">
    <property type="entry name" value="Sig_transdc_resp-reg_receiver"/>
</dbReference>
<evidence type="ECO:0000259" key="2">
    <source>
        <dbReference type="PROSITE" id="PS50110"/>
    </source>
</evidence>
<dbReference type="Proteomes" id="UP000216052">
    <property type="component" value="Chromosome"/>
</dbReference>
<protein>
    <submittedName>
        <fullName evidence="3">Transcriptional regulatory protein DegU</fullName>
    </submittedName>
</protein>
<dbReference type="Pfam" id="PF00072">
    <property type="entry name" value="Response_reg"/>
    <property type="match status" value="1"/>
</dbReference>
<dbReference type="SMART" id="SM00448">
    <property type="entry name" value="REC"/>
    <property type="match status" value="1"/>
</dbReference>
<keyword evidence="1" id="KW-0597">Phosphoprotein</keyword>
<reference evidence="3" key="1">
    <citation type="submission" date="2024-05" db="EMBL/GenBank/DDBJ databases">
        <title>Isolation and characterization of Sporomusa carbonis sp. nov., a carboxydotrophic hydrogenogen in the genus of Sporomusa isolated from a charcoal burning pile.</title>
        <authorList>
            <person name="Boeer T."/>
            <person name="Rosenbaum F."/>
            <person name="Eysell L."/>
            <person name="Mueller V."/>
            <person name="Daniel R."/>
            <person name="Poehlein A."/>
        </authorList>
    </citation>
    <scope>NUCLEOTIDE SEQUENCE [LARGE SCALE GENOMIC DNA]</scope>
    <source>
        <strain evidence="3">DSM 3132</strain>
    </source>
</reference>
<sequence>MYKLLIVDDEPLERQAVRFILDRHCPQITVVGEAGDGVLAVQAAALVQPDIILMDIQMPKMSGLDAARRIRKKLPNVKIMMLTAADNADYRKAATQIGVEEYMLKPVRPDKLVHTVHGILAQVLKKSIAL</sequence>
<evidence type="ECO:0000313" key="3">
    <source>
        <dbReference type="EMBL" id="XFO74277.1"/>
    </source>
</evidence>
<feature type="modified residue" description="4-aspartylphosphate" evidence="1">
    <location>
        <position position="55"/>
    </location>
</feature>
<dbReference type="PANTHER" id="PTHR43228">
    <property type="entry name" value="TWO-COMPONENT RESPONSE REGULATOR"/>
    <property type="match status" value="1"/>
</dbReference>
<gene>
    <name evidence="3" type="primary">degU_2</name>
    <name evidence="3" type="ORF">SPACI_043860</name>
</gene>
<dbReference type="SUPFAM" id="SSF52172">
    <property type="entry name" value="CheY-like"/>
    <property type="match status" value="1"/>
</dbReference>
<dbReference type="CDD" id="cd17536">
    <property type="entry name" value="REC_YesN-like"/>
    <property type="match status" value="1"/>
</dbReference>
<dbReference type="InterPro" id="IPR011006">
    <property type="entry name" value="CheY-like_superfamily"/>
</dbReference>
<name>A0ABZ3J8P5_SPOA4</name>
<accession>A0ABZ3J8P5</accession>
<dbReference type="RefSeq" id="WP_169716833.1">
    <property type="nucleotide sequence ID" value="NZ_CP155571.1"/>
</dbReference>
<dbReference type="PANTHER" id="PTHR43228:SF1">
    <property type="entry name" value="TWO-COMPONENT RESPONSE REGULATOR ARR22"/>
    <property type="match status" value="1"/>
</dbReference>
<dbReference type="InterPro" id="IPR052048">
    <property type="entry name" value="ST_Response_Regulator"/>
</dbReference>
<dbReference type="Gene3D" id="3.40.50.2300">
    <property type="match status" value="1"/>
</dbReference>
<evidence type="ECO:0000313" key="4">
    <source>
        <dbReference type="Proteomes" id="UP000216052"/>
    </source>
</evidence>
<keyword evidence="4" id="KW-1185">Reference proteome</keyword>
<evidence type="ECO:0000256" key="1">
    <source>
        <dbReference type="PROSITE-ProRule" id="PRU00169"/>
    </source>
</evidence>